<evidence type="ECO:0000256" key="2">
    <source>
        <dbReference type="ARBA" id="ARBA00005512"/>
    </source>
</evidence>
<feature type="transmembrane region" description="Helical" evidence="8">
    <location>
        <begin position="70"/>
        <end position="90"/>
    </location>
</feature>
<evidence type="ECO:0000259" key="9">
    <source>
        <dbReference type="Pfam" id="PF06762"/>
    </source>
</evidence>
<reference evidence="11 12" key="1">
    <citation type="submission" date="2019-07" db="EMBL/GenBank/DDBJ databases">
        <authorList>
            <person name="Jastrzebski P J."/>
            <person name="Paukszto L."/>
            <person name="Jastrzebski P J."/>
        </authorList>
    </citation>
    <scope>NUCLEOTIDE SEQUENCE [LARGE SCALE GENOMIC DNA]</scope>
    <source>
        <strain evidence="11 12">WMS-il1</strain>
    </source>
</reference>
<feature type="transmembrane region" description="Helical" evidence="8">
    <location>
        <begin position="274"/>
        <end position="291"/>
    </location>
</feature>
<keyword evidence="6 8" id="KW-0472">Membrane</keyword>
<protein>
    <recommendedName>
        <fullName evidence="8">Lipase maturation factor</fullName>
    </recommendedName>
</protein>
<feature type="domain" description="Lipase maturation factor 1/2 N-terminal" evidence="9">
    <location>
        <begin position="122"/>
        <end position="272"/>
    </location>
</feature>
<gene>
    <name evidence="11" type="ORF">WMSIL1_LOCUS9550</name>
</gene>
<dbReference type="PANTHER" id="PTHR14463:SF5">
    <property type="entry name" value="LIPASE MATURATION FACTOR 2"/>
    <property type="match status" value="1"/>
</dbReference>
<evidence type="ECO:0000313" key="12">
    <source>
        <dbReference type="Proteomes" id="UP000321570"/>
    </source>
</evidence>
<evidence type="ECO:0000256" key="1">
    <source>
        <dbReference type="ARBA" id="ARBA00004477"/>
    </source>
</evidence>
<keyword evidence="4 8" id="KW-0256">Endoplasmic reticulum</keyword>
<evidence type="ECO:0000256" key="3">
    <source>
        <dbReference type="ARBA" id="ARBA00022692"/>
    </source>
</evidence>
<evidence type="ECO:0000313" key="11">
    <source>
        <dbReference type="EMBL" id="VUZ50656.1"/>
    </source>
</evidence>
<comment type="subcellular location">
    <subcellularLocation>
        <location evidence="1 8">Endoplasmic reticulum membrane</location>
        <topology evidence="1 8">Multi-pass membrane protein</topology>
    </subcellularLocation>
</comment>
<feature type="transmembrane region" description="Helical" evidence="8">
    <location>
        <begin position="235"/>
        <end position="268"/>
    </location>
</feature>
<dbReference type="InterPro" id="IPR009613">
    <property type="entry name" value="LMF"/>
</dbReference>
<keyword evidence="12" id="KW-1185">Reference proteome</keyword>
<feature type="transmembrane region" description="Helical" evidence="8">
    <location>
        <begin position="207"/>
        <end position="228"/>
    </location>
</feature>
<evidence type="ECO:0000259" key="10">
    <source>
        <dbReference type="Pfam" id="PF25179"/>
    </source>
</evidence>
<dbReference type="GO" id="GO:0005789">
    <property type="term" value="C:endoplasmic reticulum membrane"/>
    <property type="evidence" value="ECO:0007669"/>
    <property type="project" value="UniProtKB-SubCell"/>
</dbReference>
<accession>A0A564YTY6</accession>
<dbReference type="Proteomes" id="UP000321570">
    <property type="component" value="Unassembled WGS sequence"/>
</dbReference>
<dbReference type="Pfam" id="PF06762">
    <property type="entry name" value="LMF1"/>
    <property type="match status" value="1"/>
</dbReference>
<comment type="similarity">
    <text evidence="2 8">Belongs to the lipase maturation factor family.</text>
</comment>
<feature type="domain" description="Lipase maturation factor 1/2 C-terminal" evidence="10">
    <location>
        <begin position="452"/>
        <end position="574"/>
    </location>
</feature>
<dbReference type="InterPro" id="IPR057433">
    <property type="entry name" value="LMF1/2_C"/>
</dbReference>
<feature type="transmembrane region" description="Helical" evidence="8">
    <location>
        <begin position="303"/>
        <end position="321"/>
    </location>
</feature>
<evidence type="ECO:0000256" key="7">
    <source>
        <dbReference type="ARBA" id="ARBA00023180"/>
    </source>
</evidence>
<evidence type="ECO:0000256" key="8">
    <source>
        <dbReference type="RuleBase" id="RU361229"/>
    </source>
</evidence>
<evidence type="ECO:0000256" key="6">
    <source>
        <dbReference type="ARBA" id="ARBA00023136"/>
    </source>
</evidence>
<comment type="function">
    <text evidence="8">Involved in the maturation of specific proteins in the endoplasmic reticulum.</text>
</comment>
<organism evidence="11 12">
    <name type="scientific">Hymenolepis diminuta</name>
    <name type="common">Rat tapeworm</name>
    <dbReference type="NCBI Taxonomy" id="6216"/>
    <lineage>
        <taxon>Eukaryota</taxon>
        <taxon>Metazoa</taxon>
        <taxon>Spiralia</taxon>
        <taxon>Lophotrochozoa</taxon>
        <taxon>Platyhelminthes</taxon>
        <taxon>Cestoda</taxon>
        <taxon>Eucestoda</taxon>
        <taxon>Cyclophyllidea</taxon>
        <taxon>Hymenolepididae</taxon>
        <taxon>Hymenolepis</taxon>
    </lineage>
</organism>
<feature type="transmembrane region" description="Helical" evidence="8">
    <location>
        <begin position="12"/>
        <end position="29"/>
    </location>
</feature>
<feature type="transmembrane region" description="Helical" evidence="8">
    <location>
        <begin position="382"/>
        <end position="403"/>
    </location>
</feature>
<name>A0A564YTY6_HYMDI</name>
<dbReference type="AlphaFoldDB" id="A0A564YTY6"/>
<evidence type="ECO:0000256" key="4">
    <source>
        <dbReference type="ARBA" id="ARBA00022824"/>
    </source>
</evidence>
<dbReference type="EMBL" id="CABIJS010000388">
    <property type="protein sequence ID" value="VUZ50656.1"/>
    <property type="molecule type" value="Genomic_DNA"/>
</dbReference>
<keyword evidence="5 8" id="KW-1133">Transmembrane helix</keyword>
<keyword evidence="7" id="KW-0325">Glycoprotein</keyword>
<dbReference type="PANTHER" id="PTHR14463">
    <property type="entry name" value="LIPASE MATURATION FACTOR"/>
    <property type="match status" value="1"/>
</dbReference>
<feature type="transmembrane region" description="Helical" evidence="8">
    <location>
        <begin position="97"/>
        <end position="117"/>
    </location>
</feature>
<evidence type="ECO:0000256" key="5">
    <source>
        <dbReference type="ARBA" id="ARBA00022989"/>
    </source>
</evidence>
<keyword evidence="3 8" id="KW-0812">Transmembrane</keyword>
<dbReference type="GO" id="GO:0051604">
    <property type="term" value="P:protein maturation"/>
    <property type="evidence" value="ECO:0007669"/>
    <property type="project" value="InterPro"/>
</dbReference>
<sequence>MSSSLFAKGISFVFFLAFGSLYIQLPGIIGDDGVAPARLLYLNVPETLDDFLLGIPSIIRYRANLQLSEYHAAEFLVVVGLVLAFLSTVVSSFCNSLTMLLQWILYVSVVMVCPGLTEWKCTSLLIESGFLCFLYLFTIRKSSASNSVIALWLVKWLLFRESFSTGFAALSNSKLIWYDLADMDNFFSSRISPAPAAWYLANLPKSILHALIILIITMKIFVPFLYMIPICEVKYFAFFVSFIYHASFVVVNNDGICSILLMVLSLALLPQSKRKSSMVLPLCFSLHYFYYNFLERRSAFRRLVSIVLTLAIISVMVYVVWEFFGLVNGFEDAKITVPRNLLISYGKTAITYIIPTACVLFVLSVIIALGKALSANGFTKKIIDLSGVIIVTLLGTGLFIGSLPPFAGITDSGSVIRLPRFAHELSETLKPFHLSNDYRFFNRKDRDVTIKASGQRTTLVLVGAPEERGPWKEIAFHHIPSLIDKAPSFIPGHLPILDYEVAISGDKTFENSPILATLVYRLLTGQKEVLPLVADIDFPARIKYIQITKYDYKMTGNRLIEQWWERLSKNIYLPPTDASNERLTQLMNKLGVIGKRRPRPVDPNAISTALDKLRALVGQPTNLNGFYVVLVVVMVINKLFF</sequence>
<proteinExistence type="inferred from homology"/>
<dbReference type="Pfam" id="PF25179">
    <property type="entry name" value="LMF1_C"/>
    <property type="match status" value="1"/>
</dbReference>
<feature type="transmembrane region" description="Helical" evidence="8">
    <location>
        <begin position="349"/>
        <end position="370"/>
    </location>
</feature>
<dbReference type="InterPro" id="IPR057434">
    <property type="entry name" value="LMF1/2_N"/>
</dbReference>